<dbReference type="PANTHER" id="PTHR45989">
    <property type="entry name" value="TRANSLATION INITIATION FACTOR EIF-2B SUBUNIT GAMMA"/>
    <property type="match status" value="1"/>
</dbReference>
<protein>
    <recommendedName>
        <fullName evidence="6">Translation initiation factor eIF2B subunit gamma</fullName>
    </recommendedName>
    <alternativeName>
        <fullName evidence="7">eIF2B GDP-GTP exchange factor subunit gamma</fullName>
    </alternativeName>
</protein>
<evidence type="ECO:0000256" key="8">
    <source>
        <dbReference type="ARBA" id="ARBA00046432"/>
    </source>
</evidence>
<feature type="region of interest" description="Disordered" evidence="9">
    <location>
        <begin position="468"/>
        <end position="499"/>
    </location>
</feature>
<evidence type="ECO:0000256" key="1">
    <source>
        <dbReference type="ARBA" id="ARBA00004514"/>
    </source>
</evidence>
<evidence type="ECO:0000313" key="11">
    <source>
        <dbReference type="EMBL" id="SCW03324.1"/>
    </source>
</evidence>
<dbReference type="GO" id="GO:0002183">
    <property type="term" value="P:cytoplasmic translational initiation"/>
    <property type="evidence" value="ECO:0007669"/>
    <property type="project" value="TreeGrafter"/>
</dbReference>
<dbReference type="PANTHER" id="PTHR45989:SF1">
    <property type="entry name" value="TRANSLATION INITIATION FACTOR EIF-2B SUBUNIT GAMMA"/>
    <property type="match status" value="1"/>
</dbReference>
<evidence type="ECO:0000256" key="3">
    <source>
        <dbReference type="ARBA" id="ARBA00022490"/>
    </source>
</evidence>
<evidence type="ECO:0000256" key="7">
    <source>
        <dbReference type="ARBA" id="ARBA00044229"/>
    </source>
</evidence>
<dbReference type="CDD" id="cd04652">
    <property type="entry name" value="LbH_eIF2B_gamma_C"/>
    <property type="match status" value="1"/>
</dbReference>
<dbReference type="GO" id="GO:0005085">
    <property type="term" value="F:guanyl-nucleotide exchange factor activity"/>
    <property type="evidence" value="ECO:0007669"/>
    <property type="project" value="TreeGrafter"/>
</dbReference>
<evidence type="ECO:0000256" key="2">
    <source>
        <dbReference type="ARBA" id="ARBA00007878"/>
    </source>
</evidence>
<dbReference type="InterPro" id="IPR056764">
    <property type="entry name" value="LbH_EIF2B3/5"/>
</dbReference>
<evidence type="ECO:0000256" key="5">
    <source>
        <dbReference type="ARBA" id="ARBA00022917"/>
    </source>
</evidence>
<dbReference type="Gene3D" id="2.160.10.10">
    <property type="entry name" value="Hexapeptide repeat proteins"/>
    <property type="match status" value="1"/>
</dbReference>
<dbReference type="OrthoDB" id="10250549at2759"/>
<dbReference type="GO" id="GO:0005851">
    <property type="term" value="C:eukaryotic translation initiation factor 2B complex"/>
    <property type="evidence" value="ECO:0007669"/>
    <property type="project" value="TreeGrafter"/>
</dbReference>
<dbReference type="InterPro" id="IPR051960">
    <property type="entry name" value="eIF2B_gamma"/>
</dbReference>
<dbReference type="GO" id="GO:0005829">
    <property type="term" value="C:cytosol"/>
    <property type="evidence" value="ECO:0007669"/>
    <property type="project" value="UniProtKB-SubCell"/>
</dbReference>
<gene>
    <name evidence="11" type="ORF">LAFE_0G07910G</name>
</gene>
<keyword evidence="12" id="KW-1185">Reference proteome</keyword>
<dbReference type="AlphaFoldDB" id="A0A1G4MHK4"/>
<sequence length="499" mass="56684">MDFQAFIFCGKGYKLSPFSHIREESGIPKALLPVANRHMIEYVLDWCDQANFKEINIVADASEVDVIREALKTYLSVREAQFELLAKSLPSHHSHHTRKPAPVNFIEAKSEFTGEILQKVLFDKITGDFVLLPCDFITDIPPQVFIDQYRNKDSDNLAMAVYYKNTFENIDKKQLPSFYHVYSDNEDSIKQPVLLDVYSNEDVERSKDLQIRTQMLWRFPNAIVSKKLLNSFIYFCCHDLVELLSKEDDSKSTSEGDSIDSEDENAVLNQQMETHPSHIRRKNKLAKDPINCNKSIAKIFRDLARRTWQHTKTRESIGIFILPNVGAFIRSNNLSAYMEANRYVLRIKSSSMATQTAPTTGSAIGADSVVGVNCTIAEKTSVKLSVLGKDCKIGKRCRIIGSLILDGAEIEDETTLENVIIGNFAKIGKRSKLTNSYVEGSYIVNPKSVLKNETLTHIYLEETDFTDDALSTSDEGDSSEFTDEYYEEDEFEDDGLFER</sequence>
<organism evidence="11 12">
    <name type="scientific">Lachancea fermentati</name>
    <name type="common">Zygosaccharomyces fermentati</name>
    <dbReference type="NCBI Taxonomy" id="4955"/>
    <lineage>
        <taxon>Eukaryota</taxon>
        <taxon>Fungi</taxon>
        <taxon>Dikarya</taxon>
        <taxon>Ascomycota</taxon>
        <taxon>Saccharomycotina</taxon>
        <taxon>Saccharomycetes</taxon>
        <taxon>Saccharomycetales</taxon>
        <taxon>Saccharomycetaceae</taxon>
        <taxon>Lachancea</taxon>
    </lineage>
</organism>
<dbReference type="EMBL" id="LT598486">
    <property type="protein sequence ID" value="SCW03324.1"/>
    <property type="molecule type" value="Genomic_DNA"/>
</dbReference>
<evidence type="ECO:0000256" key="6">
    <source>
        <dbReference type="ARBA" id="ARBA00044196"/>
    </source>
</evidence>
<dbReference type="OMA" id="IRTQMCW"/>
<dbReference type="SUPFAM" id="SSF53448">
    <property type="entry name" value="Nucleotide-diphospho-sugar transferases"/>
    <property type="match status" value="1"/>
</dbReference>
<keyword evidence="3" id="KW-0963">Cytoplasm</keyword>
<name>A0A1G4MHK4_LACFM</name>
<evidence type="ECO:0000259" key="10">
    <source>
        <dbReference type="Pfam" id="PF25084"/>
    </source>
</evidence>
<evidence type="ECO:0000313" key="12">
    <source>
        <dbReference type="Proteomes" id="UP000190831"/>
    </source>
</evidence>
<feature type="domain" description="EIF2B subunit epsilon/gamma LbH" evidence="10">
    <location>
        <begin position="360"/>
        <end position="438"/>
    </location>
</feature>
<dbReference type="Gene3D" id="3.90.550.10">
    <property type="entry name" value="Spore Coat Polysaccharide Biosynthesis Protein SpsA, Chain A"/>
    <property type="match status" value="1"/>
</dbReference>
<evidence type="ECO:0000256" key="9">
    <source>
        <dbReference type="SAM" id="MobiDB-lite"/>
    </source>
</evidence>
<dbReference type="GO" id="GO:0003743">
    <property type="term" value="F:translation initiation factor activity"/>
    <property type="evidence" value="ECO:0007669"/>
    <property type="project" value="UniProtKB-KW"/>
</dbReference>
<proteinExistence type="inferred from homology"/>
<keyword evidence="5" id="KW-0648">Protein biosynthesis</keyword>
<dbReference type="InterPro" id="IPR029044">
    <property type="entry name" value="Nucleotide-diphossugar_trans"/>
</dbReference>
<accession>A0A1G4MHK4</accession>
<reference evidence="11 12" key="1">
    <citation type="submission" date="2016-03" db="EMBL/GenBank/DDBJ databases">
        <authorList>
            <person name="Devillers H."/>
        </authorList>
    </citation>
    <scope>NUCLEOTIDE SEQUENCE [LARGE SCALE GENOMIC DNA]</scope>
    <source>
        <strain evidence="11">CBS 6772</strain>
    </source>
</reference>
<comment type="subcellular location">
    <subcellularLocation>
        <location evidence="1">Cytoplasm</location>
        <location evidence="1">Cytosol</location>
    </subcellularLocation>
</comment>
<dbReference type="STRING" id="4955.A0A1G4MHK4"/>
<feature type="compositionally biased region" description="Acidic residues" evidence="9">
    <location>
        <begin position="474"/>
        <end position="499"/>
    </location>
</feature>
<dbReference type="Proteomes" id="UP000190831">
    <property type="component" value="Chromosome G"/>
</dbReference>
<comment type="similarity">
    <text evidence="2">Belongs to the eIF-2B gamma/epsilon subunits family.</text>
</comment>
<dbReference type="Pfam" id="PF25084">
    <property type="entry name" value="LbH_EIF2B"/>
    <property type="match status" value="1"/>
</dbReference>
<evidence type="ECO:0000256" key="4">
    <source>
        <dbReference type="ARBA" id="ARBA00022540"/>
    </source>
</evidence>
<keyword evidence="4" id="KW-0396">Initiation factor</keyword>
<comment type="subunit">
    <text evidence="8">Component of the translation initiation factor 2B (eIF2B) complex which is a heterodecamer of two sets of five different subunits: alpha, beta, gamma, delta and epsilon. Subunits alpha, beta and delta comprise a regulatory subcomplex and subunits epsilon and gamma comprise a catalytic subcomplex. Within the complex, the hexameric regulatory complex resides at the center, with the two heterodimeric catalytic subcomplexes bound on opposite sides.</text>
</comment>